<evidence type="ECO:0000313" key="1">
    <source>
        <dbReference type="EMBL" id="GAQ85916.1"/>
    </source>
</evidence>
<dbReference type="Proteomes" id="UP000054558">
    <property type="component" value="Unassembled WGS sequence"/>
</dbReference>
<dbReference type="SUPFAM" id="SSF48371">
    <property type="entry name" value="ARM repeat"/>
    <property type="match status" value="1"/>
</dbReference>
<protein>
    <submittedName>
        <fullName evidence="1">Uncharacterized protein</fullName>
    </submittedName>
</protein>
<sequence length="500" mass="56174">MDNVPRLSSLTLEELSVLGTDEGNEIKVDFDMPERSSWLQEILKELKSKDEGSRMMALWRFKETYGDLLFNESRLRQGGERSAGVNVSILMLTRGMAQEIGRGLTDAALTGRWYFIPKDALDVQAAGKTVDIYSRVTIYCSVLEMLVVDGRTFKHFLSEVPNLFPVLANIFMRAYSLAEMYVQPRDWSDPGIQSRKGIVRAISTLFIWAKPRHIQEVASLHDFLLCLMQQCKENLEDIEFVHFACLVISTVLDNSRDLSSGALLAALMDLISSLLSRGTMPRTLQRACCCLISLFNKETEGDFEVCQHLAGQLRSSFRQSFLALAVCKEIDSSMQEFAQHMTAILCDLVLDDTKESENQVAVAIAQMACKDVGAQGRLQELIEMSRRPAEGRELLLGPMRPLPWGKGNERLNLSEGGIDWTIRDRPYRKCARPECERVESSINEFLVCGGCRLACYCGRAEHFLLGFLSNAGPKRVCVPSASRRSSTMVSVWQGLQLHKT</sequence>
<dbReference type="InterPro" id="IPR016024">
    <property type="entry name" value="ARM-type_fold"/>
</dbReference>
<name>A0A1Y1IB39_KLENI</name>
<accession>A0A1Y1IB39</accession>
<dbReference type="AlphaFoldDB" id="A0A1Y1IB39"/>
<keyword evidence="2" id="KW-1185">Reference proteome</keyword>
<reference evidence="1 2" key="1">
    <citation type="journal article" date="2014" name="Nat. Commun.">
        <title>Klebsormidium flaccidum genome reveals primary factors for plant terrestrial adaptation.</title>
        <authorList>
            <person name="Hori K."/>
            <person name="Maruyama F."/>
            <person name="Fujisawa T."/>
            <person name="Togashi T."/>
            <person name="Yamamoto N."/>
            <person name="Seo M."/>
            <person name="Sato S."/>
            <person name="Yamada T."/>
            <person name="Mori H."/>
            <person name="Tajima N."/>
            <person name="Moriyama T."/>
            <person name="Ikeuchi M."/>
            <person name="Watanabe M."/>
            <person name="Wada H."/>
            <person name="Kobayashi K."/>
            <person name="Saito M."/>
            <person name="Masuda T."/>
            <person name="Sasaki-Sekimoto Y."/>
            <person name="Mashiguchi K."/>
            <person name="Awai K."/>
            <person name="Shimojima M."/>
            <person name="Masuda S."/>
            <person name="Iwai M."/>
            <person name="Nobusawa T."/>
            <person name="Narise T."/>
            <person name="Kondo S."/>
            <person name="Saito H."/>
            <person name="Sato R."/>
            <person name="Murakawa M."/>
            <person name="Ihara Y."/>
            <person name="Oshima-Yamada Y."/>
            <person name="Ohtaka K."/>
            <person name="Satoh M."/>
            <person name="Sonobe K."/>
            <person name="Ishii M."/>
            <person name="Ohtani R."/>
            <person name="Kanamori-Sato M."/>
            <person name="Honoki R."/>
            <person name="Miyazaki D."/>
            <person name="Mochizuki H."/>
            <person name="Umetsu J."/>
            <person name="Higashi K."/>
            <person name="Shibata D."/>
            <person name="Kamiya Y."/>
            <person name="Sato N."/>
            <person name="Nakamura Y."/>
            <person name="Tabata S."/>
            <person name="Ida S."/>
            <person name="Kurokawa K."/>
            <person name="Ohta H."/>
        </authorList>
    </citation>
    <scope>NUCLEOTIDE SEQUENCE [LARGE SCALE GENOMIC DNA]</scope>
    <source>
        <strain evidence="1 2">NIES-2285</strain>
    </source>
</reference>
<proteinExistence type="predicted"/>
<evidence type="ECO:0000313" key="2">
    <source>
        <dbReference type="Proteomes" id="UP000054558"/>
    </source>
</evidence>
<dbReference type="EMBL" id="DF237210">
    <property type="protein sequence ID" value="GAQ85916.1"/>
    <property type="molecule type" value="Genomic_DNA"/>
</dbReference>
<gene>
    <name evidence="1" type="ORF">KFL_002610020</name>
</gene>
<organism evidence="1 2">
    <name type="scientific">Klebsormidium nitens</name>
    <name type="common">Green alga</name>
    <name type="synonym">Ulothrix nitens</name>
    <dbReference type="NCBI Taxonomy" id="105231"/>
    <lineage>
        <taxon>Eukaryota</taxon>
        <taxon>Viridiplantae</taxon>
        <taxon>Streptophyta</taxon>
        <taxon>Klebsormidiophyceae</taxon>
        <taxon>Klebsormidiales</taxon>
        <taxon>Klebsormidiaceae</taxon>
        <taxon>Klebsormidium</taxon>
    </lineage>
</organism>